<evidence type="ECO:0000259" key="5">
    <source>
        <dbReference type="PROSITE" id="PS51733"/>
    </source>
</evidence>
<dbReference type="InterPro" id="IPR004143">
    <property type="entry name" value="BPL_LPL_catalytic"/>
</dbReference>
<dbReference type="InterPro" id="IPR045864">
    <property type="entry name" value="aa-tRNA-synth_II/BPL/LPL"/>
</dbReference>
<evidence type="ECO:0000256" key="4">
    <source>
        <dbReference type="SAM" id="MobiDB-lite"/>
    </source>
</evidence>
<dbReference type="InterPro" id="IPR004408">
    <property type="entry name" value="Biotin_CoA_COase_ligase"/>
</dbReference>
<accession>A0A1A2EAF9</accession>
<dbReference type="PANTHER" id="PTHR12835">
    <property type="entry name" value="BIOTIN PROTEIN LIGASE"/>
    <property type="match status" value="1"/>
</dbReference>
<dbReference type="PROSITE" id="PS51733">
    <property type="entry name" value="BPL_LPL_CATALYTIC"/>
    <property type="match status" value="1"/>
</dbReference>
<protein>
    <recommendedName>
        <fullName evidence="3">biotin--[biotin carboxyl-carrier protein] ligase</fullName>
        <ecNumber evidence="3">6.3.4.15</ecNumber>
    </recommendedName>
</protein>
<dbReference type="SUPFAM" id="SSF55681">
    <property type="entry name" value="Class II aaRS and biotin synthetases"/>
    <property type="match status" value="1"/>
</dbReference>
<dbReference type="Gene3D" id="3.30.930.10">
    <property type="entry name" value="Bira Bifunctional Protein, Domain 2"/>
    <property type="match status" value="1"/>
</dbReference>
<feature type="domain" description="BPL/LPL catalytic" evidence="5">
    <location>
        <begin position="10"/>
        <end position="204"/>
    </location>
</feature>
<keyword evidence="1 6" id="KW-0436">Ligase</keyword>
<dbReference type="PANTHER" id="PTHR12835:SF5">
    <property type="entry name" value="BIOTIN--PROTEIN LIGASE"/>
    <property type="match status" value="1"/>
</dbReference>
<evidence type="ECO:0000313" key="6">
    <source>
        <dbReference type="EMBL" id="OBG05616.1"/>
    </source>
</evidence>
<comment type="caution">
    <text evidence="6">The sequence shown here is derived from an EMBL/GenBank/DDBJ whole genome shotgun (WGS) entry which is preliminary data.</text>
</comment>
<dbReference type="RefSeq" id="WP_064855339.1">
    <property type="nucleotide sequence ID" value="NZ_LZIM01000059.1"/>
</dbReference>
<sequence>MDAQPPLDAPVLRDGLVGPGHPWRALDVVAETGSTNADLLARSAAGEDIDGAVLLAEHQTAGRGRHGRHWVAPAGSQLALSVGVAADMVPTSGWGWLTLATGVAVADALTEEGLQVGLKWPNDVIVGADKQGKLAGILAEVAAPKQLIVVGLGLNVTMTAQQAPDPAAVSLAMLGASMLDRNILARKVLRHLAGRIAAWRAAGGADEALAADYRRHSCTLGARVRAELPGDQRVEGLAEGIDEMGRLVIDTGAQTVTVSAGDVTRLRPNGGSARLAGKEPKPGPPNECS</sequence>
<dbReference type="GO" id="GO:0004077">
    <property type="term" value="F:biotin--[biotin carboxyl-carrier protein] ligase activity"/>
    <property type="evidence" value="ECO:0007669"/>
    <property type="project" value="UniProtKB-EC"/>
</dbReference>
<evidence type="ECO:0000256" key="3">
    <source>
        <dbReference type="ARBA" id="ARBA00024227"/>
    </source>
</evidence>
<dbReference type="GO" id="GO:0005737">
    <property type="term" value="C:cytoplasm"/>
    <property type="evidence" value="ECO:0007669"/>
    <property type="project" value="TreeGrafter"/>
</dbReference>
<dbReference type="EC" id="6.3.4.15" evidence="3"/>
<keyword evidence="2" id="KW-0092">Biotin</keyword>
<dbReference type="CDD" id="cd16442">
    <property type="entry name" value="BPL"/>
    <property type="match status" value="1"/>
</dbReference>
<evidence type="ECO:0000256" key="1">
    <source>
        <dbReference type="ARBA" id="ARBA00022598"/>
    </source>
</evidence>
<name>A0A1A2EAF9_MYCSD</name>
<reference evidence="7" key="1">
    <citation type="submission" date="2016-06" db="EMBL/GenBank/DDBJ databases">
        <authorList>
            <person name="Sutton G."/>
            <person name="Brinkac L."/>
            <person name="Sanka R."/>
            <person name="Adams M."/>
            <person name="Lau E."/>
            <person name="Mehaffy C."/>
            <person name="Tameris M."/>
            <person name="Hatherill M."/>
            <person name="Hanekom W."/>
            <person name="Mahomed H."/>
            <person name="Mcshane H."/>
        </authorList>
    </citation>
    <scope>NUCLEOTIDE SEQUENCE [LARGE SCALE GENOMIC DNA]</scope>
    <source>
        <strain evidence="7">852014-51077_SCH5608930-a</strain>
    </source>
</reference>
<dbReference type="Pfam" id="PF02237">
    <property type="entry name" value="BPL_C"/>
    <property type="match status" value="1"/>
</dbReference>
<dbReference type="NCBIfam" id="TIGR00121">
    <property type="entry name" value="birA_ligase"/>
    <property type="match status" value="1"/>
</dbReference>
<dbReference type="Proteomes" id="UP000093985">
    <property type="component" value="Unassembled WGS sequence"/>
</dbReference>
<dbReference type="InterPro" id="IPR003142">
    <property type="entry name" value="BPL_C"/>
</dbReference>
<dbReference type="Gene3D" id="2.30.30.100">
    <property type="match status" value="1"/>
</dbReference>
<evidence type="ECO:0000256" key="2">
    <source>
        <dbReference type="ARBA" id="ARBA00023267"/>
    </source>
</evidence>
<dbReference type="OrthoDB" id="9807064at2"/>
<gene>
    <name evidence="6" type="ORF">A5771_09815</name>
</gene>
<dbReference type="AlphaFoldDB" id="A0A1A2EAF9"/>
<dbReference type="EMBL" id="LZIN01000057">
    <property type="protein sequence ID" value="OBG05616.1"/>
    <property type="molecule type" value="Genomic_DNA"/>
</dbReference>
<dbReference type="Pfam" id="PF03099">
    <property type="entry name" value="BPL_LplA_LipB"/>
    <property type="match status" value="1"/>
</dbReference>
<organism evidence="6 7">
    <name type="scientific">Mycolicibacter sinensis (strain JDM601)</name>
    <name type="common">Mycobacterium sinense</name>
    <dbReference type="NCBI Taxonomy" id="875328"/>
    <lineage>
        <taxon>Bacteria</taxon>
        <taxon>Bacillati</taxon>
        <taxon>Actinomycetota</taxon>
        <taxon>Actinomycetes</taxon>
        <taxon>Mycobacteriales</taxon>
        <taxon>Mycobacteriaceae</taxon>
        <taxon>Mycolicibacter</taxon>
    </lineage>
</organism>
<evidence type="ECO:0000313" key="7">
    <source>
        <dbReference type="Proteomes" id="UP000093985"/>
    </source>
</evidence>
<feature type="region of interest" description="Disordered" evidence="4">
    <location>
        <begin position="263"/>
        <end position="289"/>
    </location>
</feature>
<proteinExistence type="predicted"/>